<feature type="transmembrane region" description="Helical" evidence="1">
    <location>
        <begin position="126"/>
        <end position="144"/>
    </location>
</feature>
<protein>
    <recommendedName>
        <fullName evidence="4">Transmembrane protein</fullName>
    </recommendedName>
</protein>
<feature type="transmembrane region" description="Helical" evidence="1">
    <location>
        <begin position="194"/>
        <end position="210"/>
    </location>
</feature>
<feature type="transmembrane region" description="Helical" evidence="1">
    <location>
        <begin position="12"/>
        <end position="33"/>
    </location>
</feature>
<dbReference type="InParanoid" id="A0A0V0QC26"/>
<feature type="transmembrane region" description="Helical" evidence="1">
    <location>
        <begin position="156"/>
        <end position="174"/>
    </location>
</feature>
<keyword evidence="1" id="KW-0812">Transmembrane</keyword>
<dbReference type="OMA" id="KMPRNNF"/>
<proteinExistence type="predicted"/>
<keyword evidence="1" id="KW-1133">Transmembrane helix</keyword>
<organism evidence="2 3">
    <name type="scientific">Pseudocohnilembus persalinus</name>
    <name type="common">Ciliate</name>
    <dbReference type="NCBI Taxonomy" id="266149"/>
    <lineage>
        <taxon>Eukaryota</taxon>
        <taxon>Sar</taxon>
        <taxon>Alveolata</taxon>
        <taxon>Ciliophora</taxon>
        <taxon>Intramacronucleata</taxon>
        <taxon>Oligohymenophorea</taxon>
        <taxon>Scuticociliatia</taxon>
        <taxon>Philasterida</taxon>
        <taxon>Pseudocohnilembidae</taxon>
        <taxon>Pseudocohnilembus</taxon>
    </lineage>
</organism>
<feature type="transmembrane region" description="Helical" evidence="1">
    <location>
        <begin position="91"/>
        <end position="114"/>
    </location>
</feature>
<sequence>MYKFKLATKIYQLILTTFIFSKFISTEFISFYLKYYHFHLCNFEYQYYYFTKFYWYYFHYLLYHFRLLQMPLKSQEFYYQDLYYQNRCHHLIYQVNFVIVLQYFIRSLFFNLIIQFNHQNFLVPHYFIIILIIHAFIVIIKMFLKNFILLQPHSKINLLYHHYFIILIIHYILIHYNHVNFDFLYYGNQKLFTSYYSIITITTIFHQYFPQFHHFIQLSKITTKSYFMTLNFKFNYHRHAKNYFHTIINHSHFILNHLNHHYIIPNLHIFHIKLNLLKKDKFPVHFIKVDHLIRFNLLKFLRDIFNLLFQDLVLNYFILQVKITFKNVCQLQENKFPLKYLKEPNNKYLSLLIFLRKLQLQRQTQFPHQFFGS</sequence>
<accession>A0A0V0QC26</accession>
<name>A0A0V0QC26_PSEPJ</name>
<dbReference type="AlphaFoldDB" id="A0A0V0QC26"/>
<evidence type="ECO:0000256" key="1">
    <source>
        <dbReference type="SAM" id="Phobius"/>
    </source>
</evidence>
<reference evidence="2 3" key="1">
    <citation type="journal article" date="2015" name="Sci. Rep.">
        <title>Genome of the facultative scuticociliatosis pathogen Pseudocohnilembus persalinus provides insight into its virulence through horizontal gene transfer.</title>
        <authorList>
            <person name="Xiong J."/>
            <person name="Wang G."/>
            <person name="Cheng J."/>
            <person name="Tian M."/>
            <person name="Pan X."/>
            <person name="Warren A."/>
            <person name="Jiang C."/>
            <person name="Yuan D."/>
            <person name="Miao W."/>
        </authorList>
    </citation>
    <scope>NUCLEOTIDE SEQUENCE [LARGE SCALE GENOMIC DNA]</scope>
    <source>
        <strain evidence="2">36N120E</strain>
    </source>
</reference>
<evidence type="ECO:0000313" key="3">
    <source>
        <dbReference type="Proteomes" id="UP000054937"/>
    </source>
</evidence>
<keyword evidence="3" id="KW-1185">Reference proteome</keyword>
<comment type="caution">
    <text evidence="2">The sequence shown here is derived from an EMBL/GenBank/DDBJ whole genome shotgun (WGS) entry which is preliminary data.</text>
</comment>
<keyword evidence="1" id="KW-0472">Membrane</keyword>
<feature type="transmembrane region" description="Helical" evidence="1">
    <location>
        <begin position="53"/>
        <end position="70"/>
    </location>
</feature>
<evidence type="ECO:0000313" key="2">
    <source>
        <dbReference type="EMBL" id="KRW99679.1"/>
    </source>
</evidence>
<evidence type="ECO:0008006" key="4">
    <source>
        <dbReference type="Google" id="ProtNLM"/>
    </source>
</evidence>
<dbReference type="Proteomes" id="UP000054937">
    <property type="component" value="Unassembled WGS sequence"/>
</dbReference>
<gene>
    <name evidence="2" type="ORF">PPERSA_03480</name>
</gene>
<dbReference type="EMBL" id="LDAU01000205">
    <property type="protein sequence ID" value="KRW99679.1"/>
    <property type="molecule type" value="Genomic_DNA"/>
</dbReference>